<dbReference type="EMBL" id="MNAD01001290">
    <property type="protein sequence ID" value="OJT06607.1"/>
    <property type="molecule type" value="Genomic_DNA"/>
</dbReference>
<organism evidence="2 3">
    <name type="scientific">Trametes pubescens</name>
    <name type="common">White-rot fungus</name>
    <dbReference type="NCBI Taxonomy" id="154538"/>
    <lineage>
        <taxon>Eukaryota</taxon>
        <taxon>Fungi</taxon>
        <taxon>Dikarya</taxon>
        <taxon>Basidiomycota</taxon>
        <taxon>Agaricomycotina</taxon>
        <taxon>Agaricomycetes</taxon>
        <taxon>Polyporales</taxon>
        <taxon>Polyporaceae</taxon>
        <taxon>Trametes</taxon>
    </lineage>
</organism>
<dbReference type="AlphaFoldDB" id="A0A1M2VGD2"/>
<evidence type="ECO:0000313" key="3">
    <source>
        <dbReference type="Proteomes" id="UP000184267"/>
    </source>
</evidence>
<gene>
    <name evidence="2" type="ORF">TRAPUB_2534</name>
</gene>
<dbReference type="OMA" id="FDEEWET"/>
<feature type="region of interest" description="Disordered" evidence="1">
    <location>
        <begin position="38"/>
        <end position="59"/>
    </location>
</feature>
<comment type="caution">
    <text evidence="2">The sequence shown here is derived from an EMBL/GenBank/DDBJ whole genome shotgun (WGS) entry which is preliminary data.</text>
</comment>
<accession>A0A1M2VGD2</accession>
<keyword evidence="3" id="KW-1185">Reference proteome</keyword>
<name>A0A1M2VGD2_TRAPU</name>
<evidence type="ECO:0000256" key="1">
    <source>
        <dbReference type="SAM" id="MobiDB-lite"/>
    </source>
</evidence>
<dbReference type="OrthoDB" id="2713217at2759"/>
<proteinExistence type="predicted"/>
<reference evidence="2 3" key="1">
    <citation type="submission" date="2016-10" db="EMBL/GenBank/DDBJ databases">
        <title>Genome sequence of the basidiomycete white-rot fungus Trametes pubescens.</title>
        <authorList>
            <person name="Makela M.R."/>
            <person name="Granchi Z."/>
            <person name="Peng M."/>
            <person name="De Vries R.P."/>
            <person name="Grigoriev I."/>
            <person name="Riley R."/>
            <person name="Hilden K."/>
        </authorList>
    </citation>
    <scope>NUCLEOTIDE SEQUENCE [LARGE SCALE GENOMIC DNA]</scope>
    <source>
        <strain evidence="2 3">FBCC735</strain>
    </source>
</reference>
<protein>
    <submittedName>
        <fullName evidence="2">Uncharacterized protein</fullName>
    </submittedName>
</protein>
<sequence>MSLSKIAWAVFDYMFGLQLKTREWHRFVQISAADETSTETLQELEEDDRGHARPLGGTSHAFDEEWETIAFPPPFFSLTGQVPTHIVSTWR</sequence>
<evidence type="ECO:0000313" key="2">
    <source>
        <dbReference type="EMBL" id="OJT06607.1"/>
    </source>
</evidence>
<dbReference type="Proteomes" id="UP000184267">
    <property type="component" value="Unassembled WGS sequence"/>
</dbReference>